<name>A0A6N8IYF2_9BURK</name>
<organism evidence="3 4">
    <name type="scientific">Ramlibacter pinisoli</name>
    <dbReference type="NCBI Taxonomy" id="2682844"/>
    <lineage>
        <taxon>Bacteria</taxon>
        <taxon>Pseudomonadati</taxon>
        <taxon>Pseudomonadota</taxon>
        <taxon>Betaproteobacteria</taxon>
        <taxon>Burkholderiales</taxon>
        <taxon>Comamonadaceae</taxon>
        <taxon>Ramlibacter</taxon>
    </lineage>
</organism>
<gene>
    <name evidence="3" type="ORF">GON04_20535</name>
</gene>
<evidence type="ECO:0000313" key="4">
    <source>
        <dbReference type="Proteomes" id="UP000469385"/>
    </source>
</evidence>
<evidence type="ECO:0000256" key="1">
    <source>
        <dbReference type="SAM" id="Phobius"/>
    </source>
</evidence>
<sequence length="169" mass="17616">MCKVSRFLGALVVAAAACLASGAHAANPPALPGAGQLGMSLAQLRQAVPQLRPLPHAVRLAGRLVGGWSAPAVLVAGVALTPTYFFADGELRRVDYSAAPDDSTDAGFSALREWGRSAWGQELDSSGPEGSYASWSADDLDAYLQRAASRPAALRLVMKARILKDASEL</sequence>
<proteinExistence type="predicted"/>
<reference evidence="3 4" key="1">
    <citation type="submission" date="2019-12" db="EMBL/GenBank/DDBJ databases">
        <authorList>
            <person name="Huq M.A."/>
        </authorList>
    </citation>
    <scope>NUCLEOTIDE SEQUENCE [LARGE SCALE GENOMIC DNA]</scope>
    <source>
        <strain evidence="3 4">MAH-25</strain>
    </source>
</reference>
<keyword evidence="2" id="KW-0732">Signal</keyword>
<accession>A0A6N8IYF2</accession>
<keyword evidence="1" id="KW-0472">Membrane</keyword>
<dbReference type="Proteomes" id="UP000469385">
    <property type="component" value="Unassembled WGS sequence"/>
</dbReference>
<dbReference type="AlphaFoldDB" id="A0A6N8IYF2"/>
<dbReference type="EMBL" id="WSEL01000009">
    <property type="protein sequence ID" value="MVQ31857.1"/>
    <property type="molecule type" value="Genomic_DNA"/>
</dbReference>
<comment type="caution">
    <text evidence="3">The sequence shown here is derived from an EMBL/GenBank/DDBJ whole genome shotgun (WGS) entry which is preliminary data.</text>
</comment>
<keyword evidence="1" id="KW-1133">Transmembrane helix</keyword>
<evidence type="ECO:0000313" key="3">
    <source>
        <dbReference type="EMBL" id="MVQ31857.1"/>
    </source>
</evidence>
<dbReference type="PROSITE" id="PS51257">
    <property type="entry name" value="PROKAR_LIPOPROTEIN"/>
    <property type="match status" value="1"/>
</dbReference>
<feature type="signal peptide" evidence="2">
    <location>
        <begin position="1"/>
        <end position="25"/>
    </location>
</feature>
<dbReference type="RefSeq" id="WP_157399865.1">
    <property type="nucleotide sequence ID" value="NZ_WSEL01000009.1"/>
</dbReference>
<protein>
    <submittedName>
        <fullName evidence="3">Uncharacterized protein</fullName>
    </submittedName>
</protein>
<evidence type="ECO:0000256" key="2">
    <source>
        <dbReference type="SAM" id="SignalP"/>
    </source>
</evidence>
<keyword evidence="1" id="KW-0812">Transmembrane</keyword>
<keyword evidence="4" id="KW-1185">Reference proteome</keyword>
<feature type="transmembrane region" description="Helical" evidence="1">
    <location>
        <begin position="68"/>
        <end position="87"/>
    </location>
</feature>
<feature type="chain" id="PRO_5026761407" evidence="2">
    <location>
        <begin position="26"/>
        <end position="169"/>
    </location>
</feature>